<feature type="domain" description="AHC1-like C2H2 zinc-finger" evidence="2">
    <location>
        <begin position="325"/>
        <end position="388"/>
    </location>
</feature>
<dbReference type="Pfam" id="PF25909">
    <property type="entry name" value="zf-C2H2_AHC1"/>
    <property type="match status" value="1"/>
</dbReference>
<comment type="caution">
    <text evidence="3">The sequence shown here is derived from an EMBL/GenBank/DDBJ whole genome shotgun (WGS) entry which is preliminary data.</text>
</comment>
<dbReference type="InterPro" id="IPR058706">
    <property type="entry name" value="zf-C2H2_AHC1-like"/>
</dbReference>
<name>A0A4U0VI67_9PEZI</name>
<feature type="region of interest" description="Disordered" evidence="1">
    <location>
        <begin position="273"/>
        <end position="322"/>
    </location>
</feature>
<sequence length="700" mass="75151">MQSIFRLPWSTDGIAPKMQTGKTSLDNMRASPVMDISLLNKLKRKRVDSPEPFSSIWVQPAKKSRDDADAFRHTPVKTQPKQELPVATPDLVPSRNPHTIQAQPEMMAHQTSDLQTHGPGGPTASALHTTDIRPALHLTQQTPAKQMPEDVTMTDAPTSAQVHTVDMTPLKQAIENEFNIQILMKHNELRLIEQELCKCQVALEQLRRCELRPFPGTQQLSASVSAGTGPSIAPRPGHPRPSHAAPYGVTDGPYASHYQQWLLRDPLFDSSSKPATSVAELAPHGDTRTIRTAPTSRKAVQRSLTVPRSEMDTPKSLPSYPVSNRKNKIALLKRSADGQLVKLVCNHCHRSDFSNAQGFLNHCRIAHKLDYKSQEQAAIDCGQLLNEQELANLPPDALAAPAHKPSASRSSSTTTTPFKMHTFVHPMNARGAILPKSSSPAAQATPDPERKTARVSSGLVPVRTSNPTMVSGSQAPRLAAHFAKYNLGGNLEEAITSARQKVDLGAEEVISPDALESTSPLTLAPAGTRTVMGTSRAGSLGPPGDVMSRPPSRKGYRTSIPRPRPSPLMPTSGTTAAGGNAMHALQPMSVSPASPHDRSSVNLSPHTVESNPGMVSDHEDDDHGSASEDEVPQAAIAHSLGVSVGRGGCADSMDLDVVEDDMDEHGVVIRRSSMLSAEDRGLRAAGSSTRKMDSGASVDA</sequence>
<feature type="compositionally biased region" description="Polar residues" evidence="1">
    <location>
        <begin position="600"/>
        <end position="610"/>
    </location>
</feature>
<feature type="region of interest" description="Disordered" evidence="1">
    <location>
        <begin position="432"/>
        <end position="473"/>
    </location>
</feature>
<evidence type="ECO:0000259" key="2">
    <source>
        <dbReference type="Pfam" id="PF25909"/>
    </source>
</evidence>
<organism evidence="3 4">
    <name type="scientific">Friedmanniomyces endolithicus</name>
    <dbReference type="NCBI Taxonomy" id="329885"/>
    <lineage>
        <taxon>Eukaryota</taxon>
        <taxon>Fungi</taxon>
        <taxon>Dikarya</taxon>
        <taxon>Ascomycota</taxon>
        <taxon>Pezizomycotina</taxon>
        <taxon>Dothideomycetes</taxon>
        <taxon>Dothideomycetidae</taxon>
        <taxon>Mycosphaerellales</taxon>
        <taxon>Teratosphaeriaceae</taxon>
        <taxon>Friedmanniomyces</taxon>
    </lineage>
</organism>
<feature type="region of interest" description="Disordered" evidence="1">
    <location>
        <begin position="534"/>
        <end position="629"/>
    </location>
</feature>
<feature type="region of interest" description="Disordered" evidence="1">
    <location>
        <begin position="60"/>
        <end position="94"/>
    </location>
</feature>
<evidence type="ECO:0000256" key="1">
    <source>
        <dbReference type="SAM" id="MobiDB-lite"/>
    </source>
</evidence>
<feature type="region of interest" description="Disordered" evidence="1">
    <location>
        <begin position="219"/>
        <end position="250"/>
    </location>
</feature>
<reference evidence="3 4" key="1">
    <citation type="submission" date="2017-03" db="EMBL/GenBank/DDBJ databases">
        <title>Genomes of endolithic fungi from Antarctica.</title>
        <authorList>
            <person name="Coleine C."/>
            <person name="Masonjones S."/>
            <person name="Stajich J.E."/>
        </authorList>
    </citation>
    <scope>NUCLEOTIDE SEQUENCE [LARGE SCALE GENOMIC DNA]</scope>
    <source>
        <strain evidence="3 4">CCFEE 5311</strain>
    </source>
</reference>
<feature type="region of interest" description="Disordered" evidence="1">
    <location>
        <begin position="397"/>
        <end position="417"/>
    </location>
</feature>
<feature type="compositionally biased region" description="Basic and acidic residues" evidence="1">
    <location>
        <begin position="63"/>
        <end position="72"/>
    </location>
</feature>
<dbReference type="STRING" id="329885.A0A4U0VI67"/>
<accession>A0A4U0VI67</accession>
<feature type="compositionally biased region" description="Polar residues" evidence="1">
    <location>
        <begin position="219"/>
        <end position="228"/>
    </location>
</feature>
<proteinExistence type="predicted"/>
<feature type="compositionally biased region" description="Polar residues" evidence="1">
    <location>
        <begin position="463"/>
        <end position="473"/>
    </location>
</feature>
<dbReference type="EMBL" id="NAJP01000002">
    <property type="protein sequence ID" value="TKA48971.1"/>
    <property type="molecule type" value="Genomic_DNA"/>
</dbReference>
<dbReference type="AlphaFoldDB" id="A0A4U0VI67"/>
<gene>
    <name evidence="3" type="ORF">B0A54_01047</name>
</gene>
<protein>
    <recommendedName>
        <fullName evidence="2">AHC1-like C2H2 zinc-finger domain-containing protein</fullName>
    </recommendedName>
</protein>
<feature type="region of interest" description="Disordered" evidence="1">
    <location>
        <begin position="107"/>
        <end position="126"/>
    </location>
</feature>
<feature type="region of interest" description="Disordered" evidence="1">
    <location>
        <begin position="675"/>
        <end position="700"/>
    </location>
</feature>
<evidence type="ECO:0000313" key="4">
    <source>
        <dbReference type="Proteomes" id="UP000310066"/>
    </source>
</evidence>
<dbReference type="OrthoDB" id="5355528at2759"/>
<dbReference type="Proteomes" id="UP000310066">
    <property type="component" value="Unassembled WGS sequence"/>
</dbReference>
<evidence type="ECO:0000313" key="3">
    <source>
        <dbReference type="EMBL" id="TKA48971.1"/>
    </source>
</evidence>